<dbReference type="Proteomes" id="UP000242999">
    <property type="component" value="Unassembled WGS sequence"/>
</dbReference>
<evidence type="ECO:0000313" key="10">
    <source>
        <dbReference type="Proteomes" id="UP000242999"/>
    </source>
</evidence>
<feature type="transmembrane region" description="Helical" evidence="8">
    <location>
        <begin position="109"/>
        <end position="127"/>
    </location>
</feature>
<evidence type="ECO:0000256" key="5">
    <source>
        <dbReference type="ARBA" id="ARBA00022692"/>
    </source>
</evidence>
<keyword evidence="10" id="KW-1185">Reference proteome</keyword>
<organism evidence="9 10">
    <name type="scientific">Allopseudospirillum japonicum</name>
    <dbReference type="NCBI Taxonomy" id="64971"/>
    <lineage>
        <taxon>Bacteria</taxon>
        <taxon>Pseudomonadati</taxon>
        <taxon>Pseudomonadota</taxon>
        <taxon>Gammaproteobacteria</taxon>
        <taxon>Oceanospirillales</taxon>
        <taxon>Oceanospirillaceae</taxon>
        <taxon>Allopseudospirillum</taxon>
    </lineage>
</organism>
<dbReference type="PANTHER" id="PTHR30269">
    <property type="entry name" value="TRANSMEMBRANE PROTEIN YFCA"/>
    <property type="match status" value="1"/>
</dbReference>
<dbReference type="InterPro" id="IPR052017">
    <property type="entry name" value="TSUP"/>
</dbReference>
<keyword evidence="4 8" id="KW-1003">Cell membrane</keyword>
<feature type="transmembrane region" description="Helical" evidence="8">
    <location>
        <begin position="41"/>
        <end position="61"/>
    </location>
</feature>
<dbReference type="EMBL" id="FNYH01000001">
    <property type="protein sequence ID" value="SEI37652.1"/>
    <property type="molecule type" value="Genomic_DNA"/>
</dbReference>
<proteinExistence type="inferred from homology"/>
<feature type="transmembrane region" description="Helical" evidence="8">
    <location>
        <begin position="231"/>
        <end position="248"/>
    </location>
</feature>
<comment type="subcellular location">
    <subcellularLocation>
        <location evidence="1 8">Cell membrane</location>
        <topology evidence="1 8">Multi-pass membrane protein</topology>
    </subcellularLocation>
</comment>
<sequence length="258" mass="27625">MYDFLLTILPTQISLDASLLLIFASLITALLTTLMGVGGGVLLLGLLASFVPPLAVIPIHACVQLGANANRALILREHLDLATLKIFAPSALLGALAGAFLLIQLPSTFIQISIACFILFLCWGPKLPHVSFSPLGIGLAAGITSFVSMFIGATGPLVAAFIKQMHEDKYINLATFAASMCIQHAPKLLVFASLGFAFMDWLGLIAIMIASGMLGTHVGLKLVHTLDNRDFHRFFNLALTMLAVRLLWQAYTSLSASF</sequence>
<keyword evidence="3" id="KW-0813">Transport</keyword>
<evidence type="ECO:0000256" key="2">
    <source>
        <dbReference type="ARBA" id="ARBA00009142"/>
    </source>
</evidence>
<comment type="similarity">
    <text evidence="2 8">Belongs to the 4-toluene sulfonate uptake permease (TSUP) (TC 2.A.102) family.</text>
</comment>
<evidence type="ECO:0000313" key="9">
    <source>
        <dbReference type="EMBL" id="SEI37652.1"/>
    </source>
</evidence>
<evidence type="ECO:0000256" key="4">
    <source>
        <dbReference type="ARBA" id="ARBA00022475"/>
    </source>
</evidence>
<feature type="transmembrane region" description="Helical" evidence="8">
    <location>
        <begin position="139"/>
        <end position="162"/>
    </location>
</feature>
<dbReference type="PANTHER" id="PTHR30269:SF37">
    <property type="entry name" value="MEMBRANE TRANSPORTER PROTEIN"/>
    <property type="match status" value="1"/>
</dbReference>
<dbReference type="Pfam" id="PF01925">
    <property type="entry name" value="TauE"/>
    <property type="match status" value="1"/>
</dbReference>
<dbReference type="RefSeq" id="WP_093307730.1">
    <property type="nucleotide sequence ID" value="NZ_FNYH01000001.1"/>
</dbReference>
<keyword evidence="6 8" id="KW-1133">Transmembrane helix</keyword>
<dbReference type="STRING" id="64971.SAMN05421831_10174"/>
<feature type="transmembrane region" description="Helical" evidence="8">
    <location>
        <begin position="81"/>
        <end position="102"/>
    </location>
</feature>
<evidence type="ECO:0000256" key="1">
    <source>
        <dbReference type="ARBA" id="ARBA00004651"/>
    </source>
</evidence>
<feature type="transmembrane region" description="Helical" evidence="8">
    <location>
        <begin position="188"/>
        <end position="211"/>
    </location>
</feature>
<dbReference type="GO" id="GO:0005886">
    <property type="term" value="C:plasma membrane"/>
    <property type="evidence" value="ECO:0007669"/>
    <property type="project" value="UniProtKB-SubCell"/>
</dbReference>
<keyword evidence="7 8" id="KW-0472">Membrane</keyword>
<evidence type="ECO:0000256" key="8">
    <source>
        <dbReference type="RuleBase" id="RU363041"/>
    </source>
</evidence>
<accession>A0A1H6QF81</accession>
<keyword evidence="5 8" id="KW-0812">Transmembrane</keyword>
<dbReference type="OrthoDB" id="6197550at2"/>
<feature type="transmembrane region" description="Helical" evidence="8">
    <location>
        <begin position="12"/>
        <end position="34"/>
    </location>
</feature>
<reference evidence="10" key="1">
    <citation type="submission" date="2016-10" db="EMBL/GenBank/DDBJ databases">
        <authorList>
            <person name="Varghese N."/>
            <person name="Submissions S."/>
        </authorList>
    </citation>
    <scope>NUCLEOTIDE SEQUENCE [LARGE SCALE GENOMIC DNA]</scope>
    <source>
        <strain evidence="10">DSM 7165</strain>
    </source>
</reference>
<dbReference type="AlphaFoldDB" id="A0A1H6QF81"/>
<name>A0A1H6QF81_9GAMM</name>
<dbReference type="InterPro" id="IPR002781">
    <property type="entry name" value="TM_pro_TauE-like"/>
</dbReference>
<protein>
    <recommendedName>
        <fullName evidence="8">Probable membrane transporter protein</fullName>
    </recommendedName>
</protein>
<gene>
    <name evidence="9" type="ORF">SAMN05421831_10174</name>
</gene>
<evidence type="ECO:0000256" key="7">
    <source>
        <dbReference type="ARBA" id="ARBA00023136"/>
    </source>
</evidence>
<evidence type="ECO:0000256" key="6">
    <source>
        <dbReference type="ARBA" id="ARBA00022989"/>
    </source>
</evidence>
<evidence type="ECO:0000256" key="3">
    <source>
        <dbReference type="ARBA" id="ARBA00022448"/>
    </source>
</evidence>